<dbReference type="PANTHER" id="PTHR35807">
    <property type="entry name" value="TRANSCRIPTIONAL REGULATOR REDD-RELATED"/>
    <property type="match status" value="1"/>
</dbReference>
<dbReference type="Gene3D" id="3.40.50.2300">
    <property type="match status" value="1"/>
</dbReference>
<dbReference type="Pfam" id="PF00072">
    <property type="entry name" value="Response_reg"/>
    <property type="match status" value="1"/>
</dbReference>
<accession>A0A6N3FJG8</accession>
<evidence type="ECO:0000256" key="2">
    <source>
        <dbReference type="ARBA" id="ARBA00023125"/>
    </source>
</evidence>
<dbReference type="PROSITE" id="PS50110">
    <property type="entry name" value="RESPONSE_REGULATORY"/>
    <property type="match status" value="1"/>
</dbReference>
<dbReference type="Gene3D" id="1.10.10.10">
    <property type="entry name" value="Winged helix-like DNA-binding domain superfamily/Winged helix DNA-binding domain"/>
    <property type="match status" value="1"/>
</dbReference>
<dbReference type="GO" id="GO:0000160">
    <property type="term" value="P:phosphorelay signal transduction system"/>
    <property type="evidence" value="ECO:0007669"/>
    <property type="project" value="InterPro"/>
</dbReference>
<name>A0A6N3FJG8_EUBLI</name>
<protein>
    <recommendedName>
        <fullName evidence="1">Stage 0 sporulation protein A homolog</fullName>
    </recommendedName>
</protein>
<evidence type="ECO:0000313" key="6">
    <source>
        <dbReference type="EMBL" id="VYU52222.1"/>
    </source>
</evidence>
<dbReference type="EMBL" id="CACRTR010000012">
    <property type="protein sequence ID" value="VYU52222.1"/>
    <property type="molecule type" value="Genomic_DNA"/>
</dbReference>
<dbReference type="GO" id="GO:0003677">
    <property type="term" value="F:DNA binding"/>
    <property type="evidence" value="ECO:0007669"/>
    <property type="project" value="UniProtKB-KW"/>
</dbReference>
<evidence type="ECO:0000256" key="3">
    <source>
        <dbReference type="ARBA" id="ARBA00024867"/>
    </source>
</evidence>
<dbReference type="SUPFAM" id="SSF52172">
    <property type="entry name" value="CheY-like"/>
    <property type="match status" value="1"/>
</dbReference>
<organism evidence="6">
    <name type="scientific">Eubacterium limosum</name>
    <dbReference type="NCBI Taxonomy" id="1736"/>
    <lineage>
        <taxon>Bacteria</taxon>
        <taxon>Bacillati</taxon>
        <taxon>Bacillota</taxon>
        <taxon>Clostridia</taxon>
        <taxon>Eubacteriales</taxon>
        <taxon>Eubacteriaceae</taxon>
        <taxon>Eubacterium</taxon>
    </lineage>
</organism>
<evidence type="ECO:0000256" key="4">
    <source>
        <dbReference type="PROSITE-ProRule" id="PRU00169"/>
    </source>
</evidence>
<dbReference type="GO" id="GO:0006355">
    <property type="term" value="P:regulation of DNA-templated transcription"/>
    <property type="evidence" value="ECO:0007669"/>
    <property type="project" value="InterPro"/>
</dbReference>
<dbReference type="InterPro" id="IPR051677">
    <property type="entry name" value="AfsR-DnrI-RedD_regulator"/>
</dbReference>
<gene>
    <name evidence="6" type="primary">lytR_2</name>
    <name evidence="6" type="ORF">ELLFYP34_00451</name>
</gene>
<reference evidence="6" key="1">
    <citation type="submission" date="2019-11" db="EMBL/GenBank/DDBJ databases">
        <authorList>
            <person name="Feng L."/>
        </authorList>
    </citation>
    <scope>NUCLEOTIDE SEQUENCE</scope>
    <source>
        <strain evidence="6">ElimosumLFYP34</strain>
    </source>
</reference>
<dbReference type="AlphaFoldDB" id="A0A6N3FJG8"/>
<dbReference type="InterPro" id="IPR036388">
    <property type="entry name" value="WH-like_DNA-bd_sf"/>
</dbReference>
<evidence type="ECO:0000259" key="5">
    <source>
        <dbReference type="PROSITE" id="PS50110"/>
    </source>
</evidence>
<dbReference type="InterPro" id="IPR001789">
    <property type="entry name" value="Sig_transdc_resp-reg_receiver"/>
</dbReference>
<proteinExistence type="predicted"/>
<sequence>MYVLATDDEQQSLERLIHILKEFLPAADIHGFKSSKEALSFAEKWIWESGKRLDLAFMAIKMSAMSGLELASKLKKLCPEVRIVFVTHYRDYAYDAFQIHAQGYLLKPVTRQAIENELLHLHVLPLSQKSDPFKKRVTLHTFGTFDAFVDQKPLVFSRTRAKELLAYLADRQGNGVTISDICAVLFEDRSGTKSNKKHVQNIIASLRAALEKAGVDDILIKRWNYLALDTQKVDCDYYRFLEGDIDAIKSFQGEYMSNFSWAEFTSAFLNQQSGIKKKGS</sequence>
<dbReference type="InterPro" id="IPR011006">
    <property type="entry name" value="CheY-like_superfamily"/>
</dbReference>
<evidence type="ECO:0000256" key="1">
    <source>
        <dbReference type="ARBA" id="ARBA00018672"/>
    </source>
</evidence>
<comment type="caution">
    <text evidence="4">Lacks conserved residue(s) required for the propagation of feature annotation.</text>
</comment>
<keyword evidence="2" id="KW-0238">DNA-binding</keyword>
<dbReference type="InterPro" id="IPR016032">
    <property type="entry name" value="Sig_transdc_resp-reg_C-effctor"/>
</dbReference>
<dbReference type="PANTHER" id="PTHR35807:SF1">
    <property type="entry name" value="TRANSCRIPTIONAL REGULATOR REDD"/>
    <property type="match status" value="1"/>
</dbReference>
<dbReference type="SUPFAM" id="SSF46894">
    <property type="entry name" value="C-terminal effector domain of the bipartite response regulators"/>
    <property type="match status" value="1"/>
</dbReference>
<feature type="domain" description="Response regulatory" evidence="5">
    <location>
        <begin position="2"/>
        <end position="122"/>
    </location>
</feature>
<comment type="function">
    <text evidence="3">May play the central regulatory role in sporulation. It may be an element of the effector pathway responsible for the activation of sporulation genes in response to nutritional stress. Spo0A may act in concert with spo0H (a sigma factor) to control the expression of some genes that are critical to the sporulation process.</text>
</comment>
<dbReference type="SMART" id="SM00448">
    <property type="entry name" value="REC"/>
    <property type="match status" value="1"/>
</dbReference>